<name>A0AAY5EP41_ELEEL</name>
<organism evidence="3 4">
    <name type="scientific">Electrophorus electricus</name>
    <name type="common">Electric eel</name>
    <name type="synonym">Gymnotus electricus</name>
    <dbReference type="NCBI Taxonomy" id="8005"/>
    <lineage>
        <taxon>Eukaryota</taxon>
        <taxon>Metazoa</taxon>
        <taxon>Chordata</taxon>
        <taxon>Craniata</taxon>
        <taxon>Vertebrata</taxon>
        <taxon>Euteleostomi</taxon>
        <taxon>Actinopterygii</taxon>
        <taxon>Neopterygii</taxon>
        <taxon>Teleostei</taxon>
        <taxon>Ostariophysi</taxon>
        <taxon>Gymnotiformes</taxon>
        <taxon>Gymnotoidei</taxon>
        <taxon>Gymnotidae</taxon>
        <taxon>Electrophorus</taxon>
    </lineage>
</organism>
<reference evidence="3" key="3">
    <citation type="submission" date="2025-09" db="UniProtKB">
        <authorList>
            <consortium name="Ensembl"/>
        </authorList>
    </citation>
    <scope>IDENTIFICATION</scope>
</reference>
<keyword evidence="4" id="KW-1185">Reference proteome</keyword>
<reference evidence="3 4" key="1">
    <citation type="submission" date="2020-05" db="EMBL/GenBank/DDBJ databases">
        <title>Electrophorus electricus (electric eel) genome, fEleEle1, primary haplotype.</title>
        <authorList>
            <person name="Myers G."/>
            <person name="Meyer A."/>
            <person name="Fedrigo O."/>
            <person name="Formenti G."/>
            <person name="Rhie A."/>
            <person name="Tracey A."/>
            <person name="Sims Y."/>
            <person name="Jarvis E.D."/>
        </authorList>
    </citation>
    <scope>NUCLEOTIDE SEQUENCE [LARGE SCALE GENOMIC DNA]</scope>
</reference>
<dbReference type="Proteomes" id="UP000314983">
    <property type="component" value="Chromosome 24"/>
</dbReference>
<evidence type="ECO:0000313" key="4">
    <source>
        <dbReference type="Proteomes" id="UP000314983"/>
    </source>
</evidence>
<evidence type="ECO:0000259" key="2">
    <source>
        <dbReference type="Pfam" id="PF15094"/>
    </source>
</evidence>
<accession>A0AAY5EP41</accession>
<dbReference type="PANTHER" id="PTHR38653:SF1">
    <property type="entry name" value="GENE 572-RELATED"/>
    <property type="match status" value="1"/>
</dbReference>
<dbReference type="InterPro" id="IPR049521">
    <property type="entry name" value="CIROZ_b"/>
</dbReference>
<protein>
    <recommendedName>
        <fullName evidence="2">CIROZ beta domain-containing protein</fullName>
    </recommendedName>
</protein>
<evidence type="ECO:0000256" key="1">
    <source>
        <dbReference type="SAM" id="MobiDB-lite"/>
    </source>
</evidence>
<dbReference type="AlphaFoldDB" id="A0AAY5EP41"/>
<feature type="domain" description="CIROZ beta" evidence="2">
    <location>
        <begin position="100"/>
        <end position="203"/>
    </location>
</feature>
<dbReference type="GeneTree" id="ENSGT00980000200560"/>
<dbReference type="Pfam" id="PF15094">
    <property type="entry name" value="DUF4556"/>
    <property type="match status" value="1"/>
</dbReference>
<evidence type="ECO:0000313" key="3">
    <source>
        <dbReference type="Ensembl" id="ENSEEEP00000058683.1"/>
    </source>
</evidence>
<sequence>MKCPVLAAPLSSEHIQCDPDFIQVERHWSLALGGSLVVALEDASLIQVYVDIHKPYITVQGRRNTILSPVLQTEGQFLPLKLVSGNYAYSMEATCPTVTMYSSENTVLHIYKRRMGLTKRGGYDSETLSVSSVSVNQTSAFTWSENSGFVKLIIPTALIQKMKKCTEKEGRDLQQAFLRIDVVLTFKETNNKMVWTMENMSPCLGGLSRFVPTTPSYVTHEANLDSDDASSLGLHGSSLSTGETSSAITTEPSNLTADISTATDGSISKAARSGVAPPHHGEVNTMVKWTPVTSPLPLESTSLSLLDLKEVIIPKTVSDVPLNTRSASQKLLQLHRGHTQLSLTPPSPDIVMHSTGTNQTEPIHTPDEQVAGKYAPPR</sequence>
<dbReference type="PANTHER" id="PTHR38653">
    <property type="entry name" value="GENE 572-RELATED"/>
    <property type="match status" value="1"/>
</dbReference>
<dbReference type="InterPro" id="IPR027956">
    <property type="entry name" value="CIROZ"/>
</dbReference>
<feature type="region of interest" description="Disordered" evidence="1">
    <location>
        <begin position="354"/>
        <end position="378"/>
    </location>
</feature>
<dbReference type="Ensembl" id="ENSEEET00000063315.1">
    <property type="protein sequence ID" value="ENSEEEP00000058683.1"/>
    <property type="gene ID" value="ENSEEEG00000026293.1"/>
</dbReference>
<reference evidence="3" key="2">
    <citation type="submission" date="2025-08" db="UniProtKB">
        <authorList>
            <consortium name="Ensembl"/>
        </authorList>
    </citation>
    <scope>IDENTIFICATION</scope>
</reference>
<proteinExistence type="predicted"/>